<reference evidence="2 3" key="1">
    <citation type="submission" date="2021-06" db="EMBL/GenBank/DDBJ databases">
        <authorList>
            <person name="Palmer J.M."/>
        </authorList>
    </citation>
    <scope>NUCLEOTIDE SEQUENCE [LARGE SCALE GENOMIC DNA]</scope>
    <source>
        <strain evidence="2 3">GA_2019</strain>
        <tissue evidence="2">Muscle</tissue>
    </source>
</reference>
<keyword evidence="1" id="KW-1133">Transmembrane helix</keyword>
<accession>A0ABV0P4A1</accession>
<feature type="transmembrane region" description="Helical" evidence="1">
    <location>
        <begin position="34"/>
        <end position="61"/>
    </location>
</feature>
<keyword evidence="3" id="KW-1185">Reference proteome</keyword>
<dbReference type="EMBL" id="JAHRIO010061090">
    <property type="protein sequence ID" value="MEQ2178551.1"/>
    <property type="molecule type" value="Genomic_DNA"/>
</dbReference>
<gene>
    <name evidence="2" type="ORF">GOODEAATRI_015247</name>
</gene>
<evidence type="ECO:0000313" key="2">
    <source>
        <dbReference type="EMBL" id="MEQ2178551.1"/>
    </source>
</evidence>
<sequence length="152" mass="16719">LTGWARSCSKLFPLSLLAPSRGRARSVFGRPSLYVAFISLLTQALSKTTLFVFYGFTYLGLFLRGVSVKSRCPTPTPPALQGAGTAGWTHQVRRAACRLSESGGRTPEVMATPLRTGLMGISRLICQRDMVSYGKNIITCLNQVWNIKKVYE</sequence>
<protein>
    <submittedName>
        <fullName evidence="2">Uncharacterized protein</fullName>
    </submittedName>
</protein>
<evidence type="ECO:0000256" key="1">
    <source>
        <dbReference type="SAM" id="Phobius"/>
    </source>
</evidence>
<keyword evidence="1" id="KW-0812">Transmembrane</keyword>
<evidence type="ECO:0000313" key="3">
    <source>
        <dbReference type="Proteomes" id="UP001476798"/>
    </source>
</evidence>
<name>A0ABV0P4A1_9TELE</name>
<proteinExistence type="predicted"/>
<feature type="non-terminal residue" evidence="2">
    <location>
        <position position="1"/>
    </location>
</feature>
<dbReference type="Proteomes" id="UP001476798">
    <property type="component" value="Unassembled WGS sequence"/>
</dbReference>
<keyword evidence="1" id="KW-0472">Membrane</keyword>
<comment type="caution">
    <text evidence="2">The sequence shown here is derived from an EMBL/GenBank/DDBJ whole genome shotgun (WGS) entry which is preliminary data.</text>
</comment>
<organism evidence="2 3">
    <name type="scientific">Goodea atripinnis</name>
    <dbReference type="NCBI Taxonomy" id="208336"/>
    <lineage>
        <taxon>Eukaryota</taxon>
        <taxon>Metazoa</taxon>
        <taxon>Chordata</taxon>
        <taxon>Craniata</taxon>
        <taxon>Vertebrata</taxon>
        <taxon>Euteleostomi</taxon>
        <taxon>Actinopterygii</taxon>
        <taxon>Neopterygii</taxon>
        <taxon>Teleostei</taxon>
        <taxon>Neoteleostei</taxon>
        <taxon>Acanthomorphata</taxon>
        <taxon>Ovalentaria</taxon>
        <taxon>Atherinomorphae</taxon>
        <taxon>Cyprinodontiformes</taxon>
        <taxon>Goodeidae</taxon>
        <taxon>Goodea</taxon>
    </lineage>
</organism>